<accession>A0A9P1G5H5</accession>
<dbReference type="OrthoDB" id="420206at2759"/>
<dbReference type="EMBL" id="CAMXCT010002990">
    <property type="protein sequence ID" value="CAI4001719.1"/>
    <property type="molecule type" value="Genomic_DNA"/>
</dbReference>
<reference evidence="1" key="1">
    <citation type="submission" date="2022-10" db="EMBL/GenBank/DDBJ databases">
        <authorList>
            <person name="Chen Y."/>
            <person name="Dougan E. K."/>
            <person name="Chan C."/>
            <person name="Rhodes N."/>
            <person name="Thang M."/>
        </authorList>
    </citation>
    <scope>NUCLEOTIDE SEQUENCE</scope>
</reference>
<name>A0A9P1G5H5_9DINO</name>
<dbReference type="SUPFAM" id="SSF53448">
    <property type="entry name" value="Nucleotide-diphospho-sugar transferases"/>
    <property type="match status" value="1"/>
</dbReference>
<gene>
    <name evidence="1" type="ORF">C1SCF055_LOCUS27738</name>
</gene>
<dbReference type="AlphaFoldDB" id="A0A9P1G5H5"/>
<evidence type="ECO:0000313" key="4">
    <source>
        <dbReference type="Proteomes" id="UP001152797"/>
    </source>
</evidence>
<evidence type="ECO:0000313" key="3">
    <source>
        <dbReference type="EMBL" id="CAL4789031.1"/>
    </source>
</evidence>
<keyword evidence="4" id="KW-1185">Reference proteome</keyword>
<organism evidence="1">
    <name type="scientific">Cladocopium goreaui</name>
    <dbReference type="NCBI Taxonomy" id="2562237"/>
    <lineage>
        <taxon>Eukaryota</taxon>
        <taxon>Sar</taxon>
        <taxon>Alveolata</taxon>
        <taxon>Dinophyceae</taxon>
        <taxon>Suessiales</taxon>
        <taxon>Symbiodiniaceae</taxon>
        <taxon>Cladocopium</taxon>
    </lineage>
</organism>
<dbReference type="Proteomes" id="UP001152797">
    <property type="component" value="Unassembled WGS sequence"/>
</dbReference>
<dbReference type="EMBL" id="CAMXCT030002990">
    <property type="protein sequence ID" value="CAL4789031.1"/>
    <property type="molecule type" value="Genomic_DNA"/>
</dbReference>
<dbReference type="EMBL" id="CAMXCT020002990">
    <property type="protein sequence ID" value="CAL1155094.1"/>
    <property type="molecule type" value="Genomic_DNA"/>
</dbReference>
<dbReference type="InterPro" id="IPR008441">
    <property type="entry name" value="AfumC-like_glycosyl_Trfase"/>
</dbReference>
<reference evidence="2" key="2">
    <citation type="submission" date="2024-04" db="EMBL/GenBank/DDBJ databases">
        <authorList>
            <person name="Chen Y."/>
            <person name="Shah S."/>
            <person name="Dougan E. K."/>
            <person name="Thang M."/>
            <person name="Chan C."/>
        </authorList>
    </citation>
    <scope>NUCLEOTIDE SEQUENCE [LARGE SCALE GENOMIC DNA]</scope>
</reference>
<dbReference type="GO" id="GO:0016757">
    <property type="term" value="F:glycosyltransferase activity"/>
    <property type="evidence" value="ECO:0007669"/>
    <property type="project" value="InterPro"/>
</dbReference>
<sequence length="310" mass="35708">MATWRTYAPDYEVNLINLENYKEHLQEPEDTPRTVGPESFEFIARFSDWLRLALLAKHGGVWLDATLLLTAPLQYLVNESATFSGVHLEDRVESFFLASRAHEVLMQRWRDTLFHIAQMNESAYDQHLVALRGRGIEPLNGAMARCDWSLRSPLHGALHSALHFGARRINAFTRYTNFYLQVCNERYWMHYLRVMVAFYGVIEGSGYNTQELYSKWDLHIQDSMKNVNALAVLLGWNSSDIVHFISTSRSAKFDLYQVRGIKLRRAEWEQLDSLKVCEAGSVICRLQKLTGADIFDEVPAEVSEPPAFEL</sequence>
<proteinExistence type="predicted"/>
<comment type="caution">
    <text evidence="1">The sequence shown here is derived from an EMBL/GenBank/DDBJ whole genome shotgun (WGS) entry which is preliminary data.</text>
</comment>
<dbReference type="Pfam" id="PF05704">
    <property type="entry name" value="Caps_synth"/>
    <property type="match status" value="1"/>
</dbReference>
<evidence type="ECO:0000313" key="2">
    <source>
        <dbReference type="EMBL" id="CAL1155094.1"/>
    </source>
</evidence>
<dbReference type="InterPro" id="IPR029044">
    <property type="entry name" value="Nucleotide-diphossugar_trans"/>
</dbReference>
<dbReference type="Gene3D" id="3.90.550.20">
    <property type="match status" value="1"/>
</dbReference>
<protein>
    <submittedName>
        <fullName evidence="3">Ribulose-1,5 bisphosphate carboxylase/oxygenase large subunit N-methyltransferase, chloroplastic</fullName>
    </submittedName>
</protein>
<evidence type="ECO:0000313" key="1">
    <source>
        <dbReference type="EMBL" id="CAI4001719.1"/>
    </source>
</evidence>